<evidence type="ECO:0000313" key="2">
    <source>
        <dbReference type="Proteomes" id="UP000199352"/>
    </source>
</evidence>
<dbReference type="InterPro" id="IPR011990">
    <property type="entry name" value="TPR-like_helical_dom_sf"/>
</dbReference>
<keyword evidence="2" id="KW-1185">Reference proteome</keyword>
<accession>A0A1H9WUT7</accession>
<dbReference type="EMBL" id="FOFR01000044">
    <property type="protein sequence ID" value="SES37457.1"/>
    <property type="molecule type" value="Genomic_DNA"/>
</dbReference>
<organism evidence="1 2">
    <name type="scientific">Lentzea xinjiangensis</name>
    <dbReference type="NCBI Taxonomy" id="402600"/>
    <lineage>
        <taxon>Bacteria</taxon>
        <taxon>Bacillati</taxon>
        <taxon>Actinomycetota</taxon>
        <taxon>Actinomycetes</taxon>
        <taxon>Pseudonocardiales</taxon>
        <taxon>Pseudonocardiaceae</taxon>
        <taxon>Lentzea</taxon>
    </lineage>
</organism>
<dbReference type="Gene3D" id="1.25.40.10">
    <property type="entry name" value="Tetratricopeptide repeat domain"/>
    <property type="match status" value="2"/>
</dbReference>
<name>A0A1H9WUT7_9PSEU</name>
<dbReference type="InterPro" id="IPR019734">
    <property type="entry name" value="TPR_rpt"/>
</dbReference>
<sequence>MSVLSPLAGTATRALTSLPAGTPAFGVELLRAVLDADEPTAAGVAAELVRHDMLVMPAPGRYLLTEFATGIGGAASPDTGAVKAAISWFVDQAVAADRARDRYAAKVSPAYDTIGAPKFRTPADAMAWYTPHHSWFMALLNDLVDRKWYELSITLAEAVFGLAGHNGLHRDQVDAATHAVHSLNALYWKPGWIGGDAESDDRTRQYDLRFARFKMKLASALRNLGDLDGALVALEEAEERGRALADVRVLAAVARGRGWLLYTAGDWVEAERELRRARVLDDAFGNLRRIALGKRRLGAVLSRLGRFEEALAELDGAAAAMLELGDHIAHARVLTETGALFVAADEPQKAIAPLTTALATTEHEEAGCDAYLADIYRYLAQAHKHLNDPSYAEHCFTKAVEHYRRAHRDTDAAAVESTWHES</sequence>
<dbReference type="Proteomes" id="UP000199352">
    <property type="component" value="Unassembled WGS sequence"/>
</dbReference>
<gene>
    <name evidence="1" type="ORF">SAMN05216188_1442</name>
</gene>
<dbReference type="SMART" id="SM00028">
    <property type="entry name" value="TPR"/>
    <property type="match status" value="4"/>
</dbReference>
<proteinExistence type="predicted"/>
<protein>
    <submittedName>
        <fullName evidence="1">Tetratricopeptide repeat-containing protein</fullName>
    </submittedName>
</protein>
<dbReference type="SUPFAM" id="SSF48452">
    <property type="entry name" value="TPR-like"/>
    <property type="match status" value="1"/>
</dbReference>
<dbReference type="OrthoDB" id="9993008at2"/>
<dbReference type="AlphaFoldDB" id="A0A1H9WUT7"/>
<dbReference type="Pfam" id="PF13424">
    <property type="entry name" value="TPR_12"/>
    <property type="match status" value="1"/>
</dbReference>
<reference evidence="2" key="1">
    <citation type="submission" date="2016-10" db="EMBL/GenBank/DDBJ databases">
        <authorList>
            <person name="Varghese N."/>
            <person name="Submissions S."/>
        </authorList>
    </citation>
    <scope>NUCLEOTIDE SEQUENCE [LARGE SCALE GENOMIC DNA]</scope>
    <source>
        <strain evidence="2">CGMCC 4.3525</strain>
    </source>
</reference>
<dbReference type="STRING" id="402600.SAMN05216188_1442"/>
<evidence type="ECO:0000313" key="1">
    <source>
        <dbReference type="EMBL" id="SES37457.1"/>
    </source>
</evidence>